<dbReference type="EMBL" id="JAPFFI010000013">
    <property type="protein sequence ID" value="KAJ6371976.1"/>
    <property type="molecule type" value="Genomic_DNA"/>
</dbReference>
<keyword evidence="2" id="KW-1185">Reference proteome</keyword>
<accession>A0ABQ9B530</accession>
<dbReference type="Proteomes" id="UP001141253">
    <property type="component" value="Chromosome 17"/>
</dbReference>
<name>A0ABQ9B530_9ROSI</name>
<comment type="caution">
    <text evidence="1">The sequence shown here is derived from an EMBL/GenBank/DDBJ whole genome shotgun (WGS) entry which is preliminary data.</text>
</comment>
<reference evidence="1" key="2">
    <citation type="journal article" date="2023" name="Int. J. Mol. Sci.">
        <title>De Novo Assembly and Annotation of 11 Diverse Shrub Willow (Salix) Genomes Reveals Novel Gene Organization in Sex-Linked Regions.</title>
        <authorList>
            <person name="Hyden B."/>
            <person name="Feng K."/>
            <person name="Yates T.B."/>
            <person name="Jawdy S."/>
            <person name="Cereghino C."/>
            <person name="Smart L.B."/>
            <person name="Muchero W."/>
        </authorList>
    </citation>
    <scope>NUCLEOTIDE SEQUENCE</scope>
    <source>
        <tissue evidence="1">Shoot tip</tissue>
    </source>
</reference>
<gene>
    <name evidence="1" type="ORF">OIU77_002316</name>
</gene>
<evidence type="ECO:0000313" key="1">
    <source>
        <dbReference type="EMBL" id="KAJ6371976.1"/>
    </source>
</evidence>
<proteinExistence type="predicted"/>
<reference evidence="1" key="1">
    <citation type="submission" date="2022-10" db="EMBL/GenBank/DDBJ databases">
        <authorList>
            <person name="Hyden B.L."/>
            <person name="Feng K."/>
            <person name="Yates T."/>
            <person name="Jawdy S."/>
            <person name="Smart L.B."/>
            <person name="Muchero W."/>
        </authorList>
    </citation>
    <scope>NUCLEOTIDE SEQUENCE</scope>
    <source>
        <tissue evidence="1">Shoot tip</tissue>
    </source>
</reference>
<sequence>MKKQTVGININQSTYKI</sequence>
<organism evidence="1 2">
    <name type="scientific">Salix suchowensis</name>
    <dbReference type="NCBI Taxonomy" id="1278906"/>
    <lineage>
        <taxon>Eukaryota</taxon>
        <taxon>Viridiplantae</taxon>
        <taxon>Streptophyta</taxon>
        <taxon>Embryophyta</taxon>
        <taxon>Tracheophyta</taxon>
        <taxon>Spermatophyta</taxon>
        <taxon>Magnoliopsida</taxon>
        <taxon>eudicotyledons</taxon>
        <taxon>Gunneridae</taxon>
        <taxon>Pentapetalae</taxon>
        <taxon>rosids</taxon>
        <taxon>fabids</taxon>
        <taxon>Malpighiales</taxon>
        <taxon>Salicaceae</taxon>
        <taxon>Saliceae</taxon>
        <taxon>Salix</taxon>
    </lineage>
</organism>
<protein>
    <submittedName>
        <fullName evidence="1">Uncharacterized protein</fullName>
    </submittedName>
</protein>
<evidence type="ECO:0000313" key="2">
    <source>
        <dbReference type="Proteomes" id="UP001141253"/>
    </source>
</evidence>